<evidence type="ECO:0000313" key="5">
    <source>
        <dbReference type="Proteomes" id="UP000002774"/>
    </source>
</evidence>
<dbReference type="InterPro" id="IPR017853">
    <property type="entry name" value="GH"/>
</dbReference>
<dbReference type="InterPro" id="IPR001944">
    <property type="entry name" value="Glycoside_Hdrlase_35"/>
</dbReference>
<sequence>MLSSVIKVALAGIFFVIPLFKCNGQSLAEEHTIVLGKDVGLIENQHFKQGTNKNPEGVVLDLNNYYLRMGGKPVLPVMGEIHYSRYPKAEWEQALLQMKAAGINVIAFYDFWIHHEQEEGRFRFDDNLDVRYFIQLCAKHGLLAIARVGPWAHGEARNGGMPDWFVKKKMKSGFDRVTKNGSVEPEVETWYKALAKQFDGLYYKNGGPLIGVQLDNEMRSNGPGSAGYEYLTSLKKLAVKCGMDVPLYVVTGWPGPQVPEDEVMPLWGGYPDAPWTQNTKDLPPNNIYTFTADRKDKNIGNDVLNYQAGTVSTPVYRHPFLTVELGGGMQVTYHRRPTLLGGDLLALDYTRLGVGANMLGYYVFHGTQHPLSWNKEYPTQESKSTIYPYPNDYPMISYDFESPITEWGFIRDYYHDFKLLHQFINSYGSNLSPMAARIPADNPAKANDMQSLRYTVRSKDGAGYIFFNNYVRHFDMANHPNVVFNIKTEDGTIRIPEKGGLNIRNKIYGIMPFNYNMDGVVLQYATAHPCAILDNKSKVYCYYAMDGIAPEFKFENKNIKAFKTTGRQIQSGNYTLVQNLTPGENCIIDVTTNTGNTFRILLLSKNQARYSYVFDIKGVQTMLLTSNMAYYDEVKDSLTIRSTGDANFTFDAYPAIKPKNNDIKASGTAGIFAHYQVSLPQWAPVNVAFKQLSNNRDFKKYCDSLDGKTPLGPTYQINYNPGLPYKAYSIAMPPVIPPHVQDVLLEFDYKGNTAQLYAGGTIIADDYYAGTTMPYSLRRRQDLLGKKPFVLQITPLLQAYQIHFEPGTDVAFAKDIHAELKAIKLKPVYQVVF</sequence>
<dbReference type="Proteomes" id="UP000002774">
    <property type="component" value="Chromosome"/>
</dbReference>
<evidence type="ECO:0000256" key="2">
    <source>
        <dbReference type="RuleBase" id="RU003679"/>
    </source>
</evidence>
<dbReference type="eggNOG" id="COG1874">
    <property type="taxonomic scope" value="Bacteria"/>
</dbReference>
<evidence type="ECO:0000313" key="4">
    <source>
        <dbReference type="EMBL" id="EHQ30257.1"/>
    </source>
</evidence>
<dbReference type="InterPro" id="IPR031330">
    <property type="entry name" value="Gly_Hdrlase_35_cat"/>
</dbReference>
<dbReference type="AlphaFoldDB" id="H1Y1C3"/>
<dbReference type="EMBL" id="CM001403">
    <property type="protein sequence ID" value="EHQ30257.1"/>
    <property type="molecule type" value="Genomic_DNA"/>
</dbReference>
<dbReference type="GO" id="GO:0005975">
    <property type="term" value="P:carbohydrate metabolic process"/>
    <property type="evidence" value="ECO:0007669"/>
    <property type="project" value="InterPro"/>
</dbReference>
<dbReference type="STRING" id="714943.Mucpa_6200"/>
<dbReference type="RefSeq" id="WP_008511845.1">
    <property type="nucleotide sequence ID" value="NZ_CM001403.1"/>
</dbReference>
<protein>
    <submittedName>
        <fullName evidence="4">Glycoside hydrolase family 35</fullName>
    </submittedName>
</protein>
<comment type="similarity">
    <text evidence="1 2">Belongs to the glycosyl hydrolase 35 family.</text>
</comment>
<feature type="domain" description="Glycoside hydrolase 35 catalytic" evidence="3">
    <location>
        <begin position="69"/>
        <end position="422"/>
    </location>
</feature>
<keyword evidence="5" id="KW-1185">Reference proteome</keyword>
<accession>H1Y1C3</accession>
<dbReference type="SUPFAM" id="SSF51445">
    <property type="entry name" value="(Trans)glycosidases"/>
    <property type="match status" value="1"/>
</dbReference>
<dbReference type="PANTHER" id="PTHR23421">
    <property type="entry name" value="BETA-GALACTOSIDASE RELATED"/>
    <property type="match status" value="1"/>
</dbReference>
<evidence type="ECO:0000259" key="3">
    <source>
        <dbReference type="Pfam" id="PF01301"/>
    </source>
</evidence>
<dbReference type="Gene3D" id="3.20.20.80">
    <property type="entry name" value="Glycosidases"/>
    <property type="match status" value="1"/>
</dbReference>
<reference evidence="4" key="1">
    <citation type="submission" date="2011-09" db="EMBL/GenBank/DDBJ databases">
        <title>The permanent draft genome of Mucilaginibacter paludis DSM 18603.</title>
        <authorList>
            <consortium name="US DOE Joint Genome Institute (JGI-PGF)"/>
            <person name="Lucas S."/>
            <person name="Han J."/>
            <person name="Lapidus A."/>
            <person name="Bruce D."/>
            <person name="Goodwin L."/>
            <person name="Pitluck S."/>
            <person name="Peters L."/>
            <person name="Kyrpides N."/>
            <person name="Mavromatis K."/>
            <person name="Ivanova N."/>
            <person name="Mikhailova N."/>
            <person name="Held B."/>
            <person name="Detter J.C."/>
            <person name="Tapia R."/>
            <person name="Han C."/>
            <person name="Land M."/>
            <person name="Hauser L."/>
            <person name="Markowitz V."/>
            <person name="Cheng J.-F."/>
            <person name="Hugenholtz P."/>
            <person name="Woyke T."/>
            <person name="Wu D."/>
            <person name="Tindall B."/>
            <person name="Brambilla E."/>
            <person name="Klenk H.-P."/>
            <person name="Eisen J.A."/>
        </authorList>
    </citation>
    <scope>NUCLEOTIDE SEQUENCE [LARGE SCALE GENOMIC DNA]</scope>
    <source>
        <strain evidence="4">DSM 18603</strain>
    </source>
</reference>
<evidence type="ECO:0000256" key="1">
    <source>
        <dbReference type="ARBA" id="ARBA00009809"/>
    </source>
</evidence>
<dbReference type="HOGENOM" id="CLU_018711_0_0_10"/>
<dbReference type="InterPro" id="IPR037110">
    <property type="entry name" value="Betagal_dom2_sf"/>
</dbReference>
<proteinExistence type="inferred from homology"/>
<name>H1Y1C3_9SPHI</name>
<dbReference type="Gene3D" id="2.102.20.10">
    <property type="entry name" value="Beta-galactosidase, domain 2"/>
    <property type="match status" value="1"/>
</dbReference>
<dbReference type="OrthoDB" id="703126at2"/>
<keyword evidence="4" id="KW-0378">Hydrolase</keyword>
<organism evidence="4 5">
    <name type="scientific">Mucilaginibacter paludis DSM 18603</name>
    <dbReference type="NCBI Taxonomy" id="714943"/>
    <lineage>
        <taxon>Bacteria</taxon>
        <taxon>Pseudomonadati</taxon>
        <taxon>Bacteroidota</taxon>
        <taxon>Sphingobacteriia</taxon>
        <taxon>Sphingobacteriales</taxon>
        <taxon>Sphingobacteriaceae</taxon>
        <taxon>Mucilaginibacter</taxon>
    </lineage>
</organism>
<dbReference type="PRINTS" id="PR00742">
    <property type="entry name" value="GLHYDRLASE35"/>
</dbReference>
<dbReference type="GO" id="GO:0004553">
    <property type="term" value="F:hydrolase activity, hydrolyzing O-glycosyl compounds"/>
    <property type="evidence" value="ECO:0007669"/>
    <property type="project" value="InterPro"/>
</dbReference>
<gene>
    <name evidence="4" type="ORF">Mucpa_6200</name>
</gene>
<dbReference type="Pfam" id="PF01301">
    <property type="entry name" value="Glyco_hydro_35"/>
    <property type="match status" value="1"/>
</dbReference>